<keyword evidence="2" id="KW-0175">Coiled coil</keyword>
<dbReference type="SMART" id="SM00323">
    <property type="entry name" value="RasGAP"/>
    <property type="match status" value="1"/>
</dbReference>
<reference evidence="7" key="1">
    <citation type="journal article" date="2010" name="Genome Biol.">
        <title>Genome sequence of the necrotrophic plant pathogen Pythium ultimum reveals original pathogenicity mechanisms and effector repertoire.</title>
        <authorList>
            <person name="Levesque C.A."/>
            <person name="Brouwer H."/>
            <person name="Cano L."/>
            <person name="Hamilton J.P."/>
            <person name="Holt C."/>
            <person name="Huitema E."/>
            <person name="Raffaele S."/>
            <person name="Robideau G.P."/>
            <person name="Thines M."/>
            <person name="Win J."/>
            <person name="Zerillo M.M."/>
            <person name="Beakes G.W."/>
            <person name="Boore J.L."/>
            <person name="Busam D."/>
            <person name="Dumas B."/>
            <person name="Ferriera S."/>
            <person name="Fuerstenberg S.I."/>
            <person name="Gachon C.M."/>
            <person name="Gaulin E."/>
            <person name="Govers F."/>
            <person name="Grenville-Briggs L."/>
            <person name="Horner N."/>
            <person name="Hostetler J."/>
            <person name="Jiang R.H."/>
            <person name="Johnson J."/>
            <person name="Krajaejun T."/>
            <person name="Lin H."/>
            <person name="Meijer H.J."/>
            <person name="Moore B."/>
            <person name="Morris P."/>
            <person name="Phuntmart V."/>
            <person name="Puiu D."/>
            <person name="Shetty J."/>
            <person name="Stajich J.E."/>
            <person name="Tripathy S."/>
            <person name="Wawra S."/>
            <person name="van West P."/>
            <person name="Whitty B.R."/>
            <person name="Coutinho P.M."/>
            <person name="Henrissat B."/>
            <person name="Martin F."/>
            <person name="Thomas P.D."/>
            <person name="Tyler B.M."/>
            <person name="De Vries R.P."/>
            <person name="Kamoun S."/>
            <person name="Yandell M."/>
            <person name="Tisserat N."/>
            <person name="Buell C.R."/>
        </authorList>
    </citation>
    <scope>NUCLEOTIDE SEQUENCE</scope>
    <source>
        <strain evidence="7">DAOM:BR144</strain>
    </source>
</reference>
<dbReference type="SUPFAM" id="SSF50729">
    <property type="entry name" value="PH domain-like"/>
    <property type="match status" value="1"/>
</dbReference>
<sequence>MQEPQAAADTSSTPPTRIHRAATTSTADAASRKTIKCPELVLSAAELAQHVSLQQLYKKGKRFESGWDAFFVGVYAHVLLYYESEQDAVPRGVVPLAGSRVKAVDRIFKTSSSGSDAAAEDCGPCWQLTSRAGRVLLFRSPSLANRQLWLERMLGSIAATEPHAASASSLRRYPHHHTAPLSSSVALVRGRSHSSHHRSSFESASAHNYPAATTSRRRRSTSRLSLDETQLVTTTTTTTTHGGRRASASDISSSTIVHRRRRASREAAAVAAAAVAVDVGHEVSEMLRDAMQLVKQQKLEIEELKRQLQCAITQPWSMVDAFDDTAFVAAVVDSAHDSPLLKQDAEKEKRQVIVPDQSRDIDIDEGEEDDVKQEAAAPKEPNEESAPLSPPVASAEEEKKGEEKKEEEKEDLHVVIPAAPLSAPAALAGSSQDTDATLPSTSATKPEVATTPYSTVSMHPLPKRSGSFGGGGTAGITGGNEYLQQQAMELAEIARNLQSSFRTDFRQQLPAKPPVESAPSSASTYVDSFGQLNTSTSELLNEDMFSFDQSHLFDDDDDDDDDGEYERLSEFDESDEHFLEANGILDSIHQVMKDFIVTAQPETKQPTDQIIISDDVIAEIRQGIERKDAEEARRLRNLRSLSEHGSEMSDFVNGPDPSLQRAKSARDFMSDYGVASGAKMSRPRRDLGTLVVEDTMAVVSSVLQTAAREEKMILLYPLLRLFGCHDRLSRLIRWAIEMEVASVFNVATLFRSDDYASRLVSSYSKSIGSDFLQVVLTDPIREIFALKIADLELNPDKLEGLREEGSVKKNADNLMRACQHILDAILRNTHLIPASYYHICSHLNAKVIRRFDGSIEGIAHEDPATLTRSVIGGFLFLRFVCPAMTTPHLYNLVDKEPPPETRRVLVLITKLLFKTATCVMFGEREPQFKILNPFIERNSPAIQQLFIELSSPPDKDIDECFAADSRGIFSDVTPLQLESDMAVIRTIAEKNLTSIATKLTTSGCSKQITSEFQVAVLAPPEPRDVAVDPFLIQKHMPKVTRKLSNMKFLSFGKRTRKPQTEV</sequence>
<dbReference type="InterPro" id="IPR001849">
    <property type="entry name" value="PH_domain"/>
</dbReference>
<dbReference type="SUPFAM" id="SSF48350">
    <property type="entry name" value="GTPase activation domain, GAP"/>
    <property type="match status" value="1"/>
</dbReference>
<feature type="region of interest" description="Disordered" evidence="3">
    <location>
        <begin position="342"/>
        <end position="413"/>
    </location>
</feature>
<reference evidence="6" key="3">
    <citation type="submission" date="2015-02" db="UniProtKB">
        <authorList>
            <consortium name="EnsemblProtists"/>
        </authorList>
    </citation>
    <scope>IDENTIFICATION</scope>
    <source>
        <strain evidence="6">DAOM BR144</strain>
    </source>
</reference>
<dbReference type="PROSITE" id="PS50003">
    <property type="entry name" value="PH_DOMAIN"/>
    <property type="match status" value="1"/>
</dbReference>
<dbReference type="PROSITE" id="PS50018">
    <property type="entry name" value="RAS_GTPASE_ACTIV_2"/>
    <property type="match status" value="1"/>
</dbReference>
<evidence type="ECO:0000259" key="5">
    <source>
        <dbReference type="PROSITE" id="PS50018"/>
    </source>
</evidence>
<name>K3W6Z1_GLOUD</name>
<dbReference type="AlphaFoldDB" id="K3W6Z1"/>
<dbReference type="STRING" id="431595.K3W6Z1"/>
<keyword evidence="7" id="KW-1185">Reference proteome</keyword>
<dbReference type="CDD" id="cd00821">
    <property type="entry name" value="PH"/>
    <property type="match status" value="1"/>
</dbReference>
<dbReference type="GO" id="GO:0005096">
    <property type="term" value="F:GTPase activator activity"/>
    <property type="evidence" value="ECO:0007669"/>
    <property type="project" value="UniProtKB-KW"/>
</dbReference>
<dbReference type="Proteomes" id="UP000019132">
    <property type="component" value="Unassembled WGS sequence"/>
</dbReference>
<dbReference type="PANTHER" id="PTHR10194">
    <property type="entry name" value="RAS GTPASE-ACTIVATING PROTEINS"/>
    <property type="match status" value="1"/>
</dbReference>
<dbReference type="Gene3D" id="1.10.506.10">
    <property type="entry name" value="GTPase Activation - p120gap, domain 1"/>
    <property type="match status" value="2"/>
</dbReference>
<proteinExistence type="predicted"/>
<evidence type="ECO:0000313" key="7">
    <source>
        <dbReference type="Proteomes" id="UP000019132"/>
    </source>
</evidence>
<dbReference type="HOGENOM" id="CLU_304942_0_0_1"/>
<evidence type="ECO:0008006" key="8">
    <source>
        <dbReference type="Google" id="ProtNLM"/>
    </source>
</evidence>
<feature type="coiled-coil region" evidence="2">
    <location>
        <begin position="287"/>
        <end position="314"/>
    </location>
</feature>
<dbReference type="OMA" id="CFASDSR"/>
<evidence type="ECO:0000259" key="4">
    <source>
        <dbReference type="PROSITE" id="PS50003"/>
    </source>
</evidence>
<evidence type="ECO:0000313" key="6">
    <source>
        <dbReference type="EnsemblProtists" id="PYU1_T000732"/>
    </source>
</evidence>
<dbReference type="PANTHER" id="PTHR10194:SF60">
    <property type="entry name" value="RAS GTPASE-ACTIVATING PROTEIN RASKOL"/>
    <property type="match status" value="1"/>
</dbReference>
<dbReference type="EMBL" id="GL376620">
    <property type="status" value="NOT_ANNOTATED_CDS"/>
    <property type="molecule type" value="Genomic_DNA"/>
</dbReference>
<dbReference type="SMART" id="SM00233">
    <property type="entry name" value="PH"/>
    <property type="match status" value="1"/>
</dbReference>
<accession>K3W6Z1</accession>
<dbReference type="InParanoid" id="K3W6Z1"/>
<feature type="domain" description="PH" evidence="4">
    <location>
        <begin position="55"/>
        <end position="158"/>
    </location>
</feature>
<dbReference type="InterPro" id="IPR039360">
    <property type="entry name" value="Ras_GTPase"/>
</dbReference>
<feature type="region of interest" description="Disordered" evidence="3">
    <location>
        <begin position="1"/>
        <end position="30"/>
    </location>
</feature>
<feature type="compositionally biased region" description="Basic and acidic residues" evidence="3">
    <location>
        <begin position="343"/>
        <end position="361"/>
    </location>
</feature>
<feature type="compositionally biased region" description="Basic and acidic residues" evidence="3">
    <location>
        <begin position="396"/>
        <end position="413"/>
    </location>
</feature>
<protein>
    <recommendedName>
        <fullName evidence="8">Ras-GAP domain-containing protein</fullName>
    </recommendedName>
</protein>
<dbReference type="InterPro" id="IPR011993">
    <property type="entry name" value="PH-like_dom_sf"/>
</dbReference>
<keyword evidence="1" id="KW-0343">GTPase activation</keyword>
<evidence type="ECO:0000256" key="1">
    <source>
        <dbReference type="ARBA" id="ARBA00022468"/>
    </source>
</evidence>
<feature type="region of interest" description="Disordered" evidence="3">
    <location>
        <begin position="181"/>
        <end position="257"/>
    </location>
</feature>
<dbReference type="InterPro" id="IPR008936">
    <property type="entry name" value="Rho_GTPase_activation_prot"/>
</dbReference>
<evidence type="ECO:0000256" key="3">
    <source>
        <dbReference type="SAM" id="MobiDB-lite"/>
    </source>
</evidence>
<dbReference type="eggNOG" id="KOG3508">
    <property type="taxonomic scope" value="Eukaryota"/>
</dbReference>
<dbReference type="EnsemblProtists" id="PYU1_T000732">
    <property type="protein sequence ID" value="PYU1_T000732"/>
    <property type="gene ID" value="PYU1_G000732"/>
</dbReference>
<organism evidence="6 7">
    <name type="scientific">Globisporangium ultimum (strain ATCC 200006 / CBS 805.95 / DAOM BR144)</name>
    <name type="common">Pythium ultimum</name>
    <dbReference type="NCBI Taxonomy" id="431595"/>
    <lineage>
        <taxon>Eukaryota</taxon>
        <taxon>Sar</taxon>
        <taxon>Stramenopiles</taxon>
        <taxon>Oomycota</taxon>
        <taxon>Peronosporomycetes</taxon>
        <taxon>Pythiales</taxon>
        <taxon>Pythiaceae</taxon>
        <taxon>Globisporangium</taxon>
    </lineage>
</organism>
<dbReference type="Gene3D" id="2.30.29.30">
    <property type="entry name" value="Pleckstrin-homology domain (PH domain)/Phosphotyrosine-binding domain (PTB)"/>
    <property type="match status" value="1"/>
</dbReference>
<feature type="compositionally biased region" description="Acidic residues" evidence="3">
    <location>
        <begin position="362"/>
        <end position="371"/>
    </location>
</feature>
<feature type="domain" description="Ras-GAP" evidence="5">
    <location>
        <begin position="710"/>
        <end position="917"/>
    </location>
</feature>
<evidence type="ECO:0000256" key="2">
    <source>
        <dbReference type="SAM" id="Coils"/>
    </source>
</evidence>
<dbReference type="InterPro" id="IPR001936">
    <property type="entry name" value="RasGAP_dom"/>
</dbReference>
<dbReference type="Pfam" id="PF00616">
    <property type="entry name" value="RasGAP"/>
    <property type="match status" value="1"/>
</dbReference>
<feature type="compositionally biased region" description="Polar residues" evidence="3">
    <location>
        <begin position="432"/>
        <end position="444"/>
    </location>
</feature>
<reference evidence="7" key="2">
    <citation type="submission" date="2010-04" db="EMBL/GenBank/DDBJ databases">
        <authorList>
            <person name="Buell R."/>
            <person name="Hamilton J."/>
            <person name="Hostetler J."/>
        </authorList>
    </citation>
    <scope>NUCLEOTIDE SEQUENCE [LARGE SCALE GENOMIC DNA]</scope>
    <source>
        <strain evidence="7">DAOM:BR144</strain>
    </source>
</reference>
<feature type="region of interest" description="Disordered" evidence="3">
    <location>
        <begin position="425"/>
        <end position="473"/>
    </location>
</feature>
<dbReference type="VEuPathDB" id="FungiDB:PYU1_G000732"/>